<name>A0A2H5Y5G9_9CHLR</name>
<dbReference type="Pfam" id="PF02653">
    <property type="entry name" value="BPD_transp_2"/>
    <property type="match status" value="1"/>
</dbReference>
<feature type="transmembrane region" description="Helical" evidence="6">
    <location>
        <begin position="117"/>
        <end position="137"/>
    </location>
</feature>
<dbReference type="InterPro" id="IPR001851">
    <property type="entry name" value="ABC_transp_permease"/>
</dbReference>
<feature type="transmembrane region" description="Helical" evidence="6">
    <location>
        <begin position="199"/>
        <end position="218"/>
    </location>
</feature>
<evidence type="ECO:0000256" key="6">
    <source>
        <dbReference type="SAM" id="Phobius"/>
    </source>
</evidence>
<evidence type="ECO:0000256" key="4">
    <source>
        <dbReference type="ARBA" id="ARBA00022989"/>
    </source>
</evidence>
<evidence type="ECO:0000256" key="5">
    <source>
        <dbReference type="ARBA" id="ARBA00023136"/>
    </source>
</evidence>
<evidence type="ECO:0000256" key="1">
    <source>
        <dbReference type="ARBA" id="ARBA00004651"/>
    </source>
</evidence>
<dbReference type="GO" id="GO:0005886">
    <property type="term" value="C:plasma membrane"/>
    <property type="evidence" value="ECO:0007669"/>
    <property type="project" value="UniProtKB-SubCell"/>
</dbReference>
<gene>
    <name evidence="7" type="ORF">HRbin22_00934</name>
</gene>
<feature type="transmembrane region" description="Helical" evidence="6">
    <location>
        <begin position="21"/>
        <end position="43"/>
    </location>
</feature>
<dbReference type="GO" id="GO:0022857">
    <property type="term" value="F:transmembrane transporter activity"/>
    <property type="evidence" value="ECO:0007669"/>
    <property type="project" value="InterPro"/>
</dbReference>
<evidence type="ECO:0008006" key="9">
    <source>
        <dbReference type="Google" id="ProtNLM"/>
    </source>
</evidence>
<evidence type="ECO:0000256" key="3">
    <source>
        <dbReference type="ARBA" id="ARBA00022692"/>
    </source>
</evidence>
<keyword evidence="4 6" id="KW-1133">Transmembrane helix</keyword>
<feature type="transmembrane region" description="Helical" evidence="6">
    <location>
        <begin position="247"/>
        <end position="268"/>
    </location>
</feature>
<keyword evidence="3 6" id="KW-0812">Transmembrane</keyword>
<accession>A0A2H5Y5G9</accession>
<evidence type="ECO:0000313" key="7">
    <source>
        <dbReference type="EMBL" id="GBD08693.1"/>
    </source>
</evidence>
<dbReference type="EMBL" id="BEHY01000015">
    <property type="protein sequence ID" value="GBD08693.1"/>
    <property type="molecule type" value="Genomic_DNA"/>
</dbReference>
<feature type="transmembrane region" description="Helical" evidence="6">
    <location>
        <begin position="274"/>
        <end position="292"/>
    </location>
</feature>
<feature type="transmembrane region" description="Helical" evidence="6">
    <location>
        <begin position="63"/>
        <end position="81"/>
    </location>
</feature>
<keyword evidence="2" id="KW-1003">Cell membrane</keyword>
<feature type="transmembrane region" description="Helical" evidence="6">
    <location>
        <begin position="149"/>
        <end position="168"/>
    </location>
</feature>
<feature type="transmembrane region" description="Helical" evidence="6">
    <location>
        <begin position="299"/>
        <end position="319"/>
    </location>
</feature>
<keyword evidence="5 6" id="KW-0472">Membrane</keyword>
<dbReference type="PANTHER" id="PTHR47089:SF1">
    <property type="entry name" value="GUANOSINE ABC TRANSPORTER PERMEASE PROTEIN NUPP"/>
    <property type="match status" value="1"/>
</dbReference>
<reference evidence="8" key="1">
    <citation type="submission" date="2017-09" db="EMBL/GenBank/DDBJ databases">
        <title>Metaegenomics of thermophilic ammonia-oxidizing enrichment culture.</title>
        <authorList>
            <person name="Kato S."/>
            <person name="Suzuki K."/>
        </authorList>
    </citation>
    <scope>NUCLEOTIDE SEQUENCE [LARGE SCALE GENOMIC DNA]</scope>
</reference>
<evidence type="ECO:0000256" key="2">
    <source>
        <dbReference type="ARBA" id="ARBA00022475"/>
    </source>
</evidence>
<protein>
    <recommendedName>
        <fullName evidence="9">ABC transporter permease</fullName>
    </recommendedName>
</protein>
<dbReference type="PANTHER" id="PTHR47089">
    <property type="entry name" value="ABC TRANSPORTER, PERMEASE PROTEIN"/>
    <property type="match status" value="1"/>
</dbReference>
<feature type="transmembrane region" description="Helical" evidence="6">
    <location>
        <begin position="88"/>
        <end position="105"/>
    </location>
</feature>
<comment type="caution">
    <text evidence="7">The sequence shown here is derived from an EMBL/GenBank/DDBJ whole genome shotgun (WGS) entry which is preliminary data.</text>
</comment>
<dbReference type="AlphaFoldDB" id="A0A2H5Y5G9"/>
<evidence type="ECO:0000313" key="8">
    <source>
        <dbReference type="Proteomes" id="UP000236642"/>
    </source>
</evidence>
<proteinExistence type="predicted"/>
<comment type="subcellular location">
    <subcellularLocation>
        <location evidence="1">Cell membrane</location>
        <topology evidence="1">Multi-pass membrane protein</topology>
    </subcellularLocation>
</comment>
<organism evidence="7 8">
    <name type="scientific">Candidatus Thermoflexus japonica</name>
    <dbReference type="NCBI Taxonomy" id="2035417"/>
    <lineage>
        <taxon>Bacteria</taxon>
        <taxon>Bacillati</taxon>
        <taxon>Chloroflexota</taxon>
        <taxon>Thermoflexia</taxon>
        <taxon>Thermoflexales</taxon>
        <taxon>Thermoflexaceae</taxon>
        <taxon>Thermoflexus</taxon>
    </lineage>
</organism>
<feature type="transmembrane region" description="Helical" evidence="6">
    <location>
        <begin position="325"/>
        <end position="342"/>
    </location>
</feature>
<dbReference type="CDD" id="cd06580">
    <property type="entry name" value="TM_PBP1_transp_TpRbsC_like"/>
    <property type="match status" value="1"/>
</dbReference>
<dbReference type="Proteomes" id="UP000236642">
    <property type="component" value="Unassembled WGS sequence"/>
</dbReference>
<sequence length="361" mass="38577">MKEVLLPRARPSRWVEFGFQGLSILMALLFTTLVLLMAGAPPLEAYRQVLEGAFGSLKRATDILVAWVPLMLVTSGLLLTFTAGLWNIGVEGQIVLGAIAATGLMRALQETSLPPPLILALAMTAGMVGGAAWASLAGLLKIYGGVHEIFGGLGLNFVATTMILWLIFGPWKRPGIGSMSGTEPFPERLWLPTFPGLRLSPWALLLALLSVALVYVLLRNTYFGLRLKAIGKNIRAAHRLGVPTARYLLLALLGCGAMAGLAGAIQVAAVYHRLIPPISSGYGYLGLLVAMLANYRVSWSVPVAFFFAALNIGSIQLPITLKLDSTLSGVMQGALVLFVLLMQGARARWRSKSVAEQGDDA</sequence>